<evidence type="ECO:0000256" key="3">
    <source>
        <dbReference type="ARBA" id="ARBA00022475"/>
    </source>
</evidence>
<evidence type="ECO:0000256" key="7">
    <source>
        <dbReference type="SAM" id="Phobius"/>
    </source>
</evidence>
<dbReference type="Proteomes" id="UP000468638">
    <property type="component" value="Unassembled WGS sequence"/>
</dbReference>
<dbReference type="OrthoDB" id="9778331at2"/>
<evidence type="ECO:0000256" key="5">
    <source>
        <dbReference type="ARBA" id="ARBA00022989"/>
    </source>
</evidence>
<evidence type="ECO:0000313" key="9">
    <source>
        <dbReference type="EMBL" id="MYL35597.1"/>
    </source>
</evidence>
<reference evidence="9 10" key="1">
    <citation type="submission" date="2019-11" db="EMBL/GenBank/DDBJ databases">
        <title>Genome sequences of 17 halophilic strains isolated from different environments.</title>
        <authorList>
            <person name="Furrow R.E."/>
        </authorList>
    </citation>
    <scope>NUCLEOTIDE SEQUENCE [LARGE SCALE GENOMIC DNA]</scope>
    <source>
        <strain evidence="9 10">22514_16_FS</strain>
    </source>
</reference>
<evidence type="ECO:0000256" key="6">
    <source>
        <dbReference type="ARBA" id="ARBA00023136"/>
    </source>
</evidence>
<keyword evidence="5 7" id="KW-1133">Transmembrane helix</keyword>
<feature type="transmembrane region" description="Helical" evidence="7">
    <location>
        <begin position="35"/>
        <end position="55"/>
    </location>
</feature>
<evidence type="ECO:0000259" key="8">
    <source>
        <dbReference type="Pfam" id="PF04239"/>
    </source>
</evidence>
<dbReference type="InterPro" id="IPR023090">
    <property type="entry name" value="UPF0702_alpha/beta_dom_sf"/>
</dbReference>
<keyword evidence="6 7" id="KW-0472">Membrane</keyword>
<dbReference type="AlphaFoldDB" id="A0A6I5A5K1"/>
<feature type="domain" description="YetF C-terminal" evidence="8">
    <location>
        <begin position="58"/>
        <end position="188"/>
    </location>
</feature>
<protein>
    <submittedName>
        <fullName evidence="9">DUF421 domain-containing protein</fullName>
    </submittedName>
</protein>
<dbReference type="Gene3D" id="3.30.240.20">
    <property type="entry name" value="bsu07140 like domains"/>
    <property type="match status" value="2"/>
</dbReference>
<gene>
    <name evidence="9" type="ORF">GLW05_18630</name>
</gene>
<evidence type="ECO:0000313" key="10">
    <source>
        <dbReference type="Proteomes" id="UP000468638"/>
    </source>
</evidence>
<organism evidence="9 10">
    <name type="scientific">Pontibacillus yanchengensis</name>
    <dbReference type="NCBI Taxonomy" id="462910"/>
    <lineage>
        <taxon>Bacteria</taxon>
        <taxon>Bacillati</taxon>
        <taxon>Bacillota</taxon>
        <taxon>Bacilli</taxon>
        <taxon>Bacillales</taxon>
        <taxon>Bacillaceae</taxon>
        <taxon>Pontibacillus</taxon>
    </lineage>
</organism>
<dbReference type="GO" id="GO:0005886">
    <property type="term" value="C:plasma membrane"/>
    <property type="evidence" value="ECO:0007669"/>
    <property type="project" value="UniProtKB-SubCell"/>
</dbReference>
<keyword evidence="4 7" id="KW-0812">Transmembrane</keyword>
<evidence type="ECO:0000256" key="1">
    <source>
        <dbReference type="ARBA" id="ARBA00004651"/>
    </source>
</evidence>
<comment type="similarity">
    <text evidence="2">Belongs to the UPF0702 family.</text>
</comment>
<name>A0A6I5A5K1_9BACI</name>
<sequence length="213" mass="24312">MGKRSIGELPVFDFLVILVLGSVVGADIADPEINHIHTVVAMIGIAILQKIIIHLKLKHRRVGKLLTFEPIVVIYNGKFIMENMKKISYSIDNVLQMLREKNVFHTEDVEMAIIEANGKMSLKLHPSKESVLREDLSIYKQGKNFELPVILDGEIQYDLLGWLDKSEEWLIQQLIALGEPNPELLFYVGFTQNQQLIISKKHQPTDQIPPIEH</sequence>
<accession>A0A6I5A5K1</accession>
<dbReference type="PANTHER" id="PTHR34582">
    <property type="entry name" value="UPF0702 TRANSMEMBRANE PROTEIN YCAP"/>
    <property type="match status" value="1"/>
</dbReference>
<comment type="subcellular location">
    <subcellularLocation>
        <location evidence="1">Cell membrane</location>
        <topology evidence="1">Multi-pass membrane protein</topology>
    </subcellularLocation>
</comment>
<keyword evidence="3" id="KW-1003">Cell membrane</keyword>
<dbReference type="PANTHER" id="PTHR34582:SF6">
    <property type="entry name" value="UPF0702 TRANSMEMBRANE PROTEIN YCAP"/>
    <property type="match status" value="1"/>
</dbReference>
<dbReference type="InterPro" id="IPR007353">
    <property type="entry name" value="DUF421"/>
</dbReference>
<proteinExistence type="inferred from homology"/>
<evidence type="ECO:0000256" key="2">
    <source>
        <dbReference type="ARBA" id="ARBA00006448"/>
    </source>
</evidence>
<dbReference type="EMBL" id="WMEQ01000019">
    <property type="protein sequence ID" value="MYL35597.1"/>
    <property type="molecule type" value="Genomic_DNA"/>
</dbReference>
<evidence type="ECO:0000256" key="4">
    <source>
        <dbReference type="ARBA" id="ARBA00022692"/>
    </source>
</evidence>
<comment type="caution">
    <text evidence="9">The sequence shown here is derived from an EMBL/GenBank/DDBJ whole genome shotgun (WGS) entry which is preliminary data.</text>
</comment>
<dbReference type="Pfam" id="PF04239">
    <property type="entry name" value="DUF421"/>
    <property type="match status" value="1"/>
</dbReference>